<dbReference type="Pfam" id="PF11927">
    <property type="entry name" value="HODM_asu-like"/>
    <property type="match status" value="1"/>
</dbReference>
<evidence type="ECO:0000256" key="1">
    <source>
        <dbReference type="SAM" id="MobiDB-lite"/>
    </source>
</evidence>
<dbReference type="AlphaFoldDB" id="A0A2K1QLH5"/>
<reference evidence="2 3" key="1">
    <citation type="submission" date="2017-06" db="EMBL/GenBank/DDBJ databases">
        <title>Draft genome sequence of a variant of Elsinoe murrayae.</title>
        <authorList>
            <person name="Cheng Q."/>
        </authorList>
    </citation>
    <scope>NUCLEOTIDE SEQUENCE [LARGE SCALE GENOMIC DNA]</scope>
    <source>
        <strain evidence="2 3">CQ-2017a</strain>
    </source>
</reference>
<proteinExistence type="predicted"/>
<dbReference type="OrthoDB" id="5043642at2759"/>
<evidence type="ECO:0000313" key="2">
    <source>
        <dbReference type="EMBL" id="PNS15812.1"/>
    </source>
</evidence>
<organism evidence="2 3">
    <name type="scientific">Sphaceloma murrayae</name>
    <dbReference type="NCBI Taxonomy" id="2082308"/>
    <lineage>
        <taxon>Eukaryota</taxon>
        <taxon>Fungi</taxon>
        <taxon>Dikarya</taxon>
        <taxon>Ascomycota</taxon>
        <taxon>Pezizomycotina</taxon>
        <taxon>Dothideomycetes</taxon>
        <taxon>Dothideomycetidae</taxon>
        <taxon>Myriangiales</taxon>
        <taxon>Elsinoaceae</taxon>
        <taxon>Sphaceloma</taxon>
    </lineage>
</organism>
<dbReference type="Proteomes" id="UP000243797">
    <property type="component" value="Unassembled WGS sequence"/>
</dbReference>
<comment type="caution">
    <text evidence="2">The sequence shown here is derived from an EMBL/GenBank/DDBJ whole genome shotgun (WGS) entry which is preliminary data.</text>
</comment>
<accession>A0A2K1QLH5</accession>
<sequence length="340" mass="37864">MCMQIVIRKGEPILTDPAIEQTTLSDLVEMDKTYEARIALRRSVTTSHPHETLACLPGAEPMVSELYTWLFTTYLPLRFPSMFTLLPSKTHPQPFNLVTSEAIPFPAPSPIEALNLISSHIDTDFLILAPRPLPSSDQEPYHLLAFANAFPSGFSPRDKLGLPLNKIHAPVPGYPTKLEKSMDRFFARIPTGHIVKRANWTVTTEDKLFCLKGNHFTADDGVRHETGSLSAPVPVPGSDTKASDTTRLDAEIARQKAAVRVEDCRLRAERQTLHRLPRTGALVFAFKTYLYPLDEVKAEPGMAEALAEAIEGLGLGSVPEMKTYKRQVVWGEKVCEYLRS</sequence>
<protein>
    <submittedName>
        <fullName evidence="2">Uncharacterized protein</fullName>
    </submittedName>
</protein>
<feature type="region of interest" description="Disordered" evidence="1">
    <location>
        <begin position="225"/>
        <end position="244"/>
    </location>
</feature>
<gene>
    <name evidence="2" type="ORF">CAC42_4264</name>
</gene>
<keyword evidence="3" id="KW-1185">Reference proteome</keyword>
<dbReference type="EMBL" id="NKHZ01000068">
    <property type="protein sequence ID" value="PNS15812.1"/>
    <property type="molecule type" value="Genomic_DNA"/>
</dbReference>
<evidence type="ECO:0000313" key="3">
    <source>
        <dbReference type="Proteomes" id="UP000243797"/>
    </source>
</evidence>
<name>A0A2K1QLH5_9PEZI</name>
<dbReference type="STRING" id="2082308.A0A2K1QLH5"/>
<dbReference type="InterPro" id="IPR021848">
    <property type="entry name" value="HODM_asu-like"/>
</dbReference>
<dbReference type="InParanoid" id="A0A2K1QLH5"/>